<comment type="caution">
    <text evidence="3">The sequence shown here is derived from an EMBL/GenBank/DDBJ whole genome shotgun (WGS) entry which is preliminary data.</text>
</comment>
<dbReference type="EMBL" id="JMSN01000041">
    <property type="protein sequence ID" value="KDN45619.1"/>
    <property type="molecule type" value="Genomic_DNA"/>
</dbReference>
<evidence type="ECO:0000259" key="2">
    <source>
        <dbReference type="Pfam" id="PF20151"/>
    </source>
</evidence>
<dbReference type="GeneID" id="25261380"/>
<gene>
    <name evidence="3" type="ORF">K437DRAFT_121242</name>
</gene>
<keyword evidence="1" id="KW-0472">Membrane</keyword>
<dbReference type="OrthoDB" id="3346251at2759"/>
<dbReference type="Pfam" id="PF20151">
    <property type="entry name" value="DUF6533"/>
    <property type="match status" value="1"/>
</dbReference>
<dbReference type="HOGENOM" id="CLU_424001_0_0_1"/>
<dbReference type="InterPro" id="IPR045340">
    <property type="entry name" value="DUF6533"/>
</dbReference>
<dbReference type="AlphaFoldDB" id="A0A066W3F2"/>
<feature type="transmembrane region" description="Helical" evidence="1">
    <location>
        <begin position="183"/>
        <end position="204"/>
    </location>
</feature>
<evidence type="ECO:0000256" key="1">
    <source>
        <dbReference type="SAM" id="Phobius"/>
    </source>
</evidence>
<keyword evidence="4" id="KW-1185">Reference proteome</keyword>
<evidence type="ECO:0000313" key="3">
    <source>
        <dbReference type="EMBL" id="KDN45619.1"/>
    </source>
</evidence>
<feature type="transmembrane region" description="Helical" evidence="1">
    <location>
        <begin position="120"/>
        <end position="139"/>
    </location>
</feature>
<protein>
    <recommendedName>
        <fullName evidence="2">DUF6533 domain-containing protein</fullName>
    </recommendedName>
</protein>
<accession>A0A066W3F2</accession>
<keyword evidence="1" id="KW-1133">Transmembrane helix</keyword>
<keyword evidence="1" id="KW-0812">Transmembrane</keyword>
<dbReference type="Proteomes" id="UP000027361">
    <property type="component" value="Unassembled WGS sequence"/>
</dbReference>
<sequence length="646" mass="70105">MTLPLLRALTVAHREQQQQGFYRTRPDLSSRFGAHYRPMRNPTAAAVASAYNSFRPEDGSMYQQEEGNRVLPIDAFVEQQFIINNVAVAAVTLYAWEFISTLPAEFSLYSRMGWKSVQPWLFALVRYGTLPALILPAYSTWGDFDNTRACLIHQQEVTAVVQLIVAVIFVRRTVAIWDRDLRVMVFLIVLTALQFAMSFGLLWFTEETLLSNGACMPLPRPGSTDLQAYFYLVAFVFDTITIGLSFWKLCYYSDLPAPTMNSPRRRSSAMLHDDGIAKESPKVIGEGRSNLASAARRALSLTILGHIHRRWESLNVTPLLSILSRNGLMYFVVASAFNIANVGLELSKSIHSKALISLYAPIMCILCQRVILTEAPAFSSRRGSRHASAISFGCSGKHLNNGVIGIGVTRLPSGDSTGFKRDSTASVLQAPFLASLNDVNGSPASFAPNSLANGGHHPAAGSLAKVTRSPSLSRGIVMMHQQQRDTEAPMTPEMARFDSRRGKSTTLVQALLGERRHSWEGDDANNTGAGVVQHVSVNVEGAAAVPKAQDGEEHCPSVCSQAAISSPALFSRRTNSDFSSAALSSSQWSNTLAAATPSPRQAPAPAYLLSEPPCNPLAGSGSHVGADGLPVLDDEQKAAAMRMAGF</sequence>
<dbReference type="RefSeq" id="XP_013243258.1">
    <property type="nucleotide sequence ID" value="XM_013387804.1"/>
</dbReference>
<organism evidence="3 4">
    <name type="scientific">Tilletiaria anomala (strain ATCC 24038 / CBS 436.72 / UBC 951)</name>
    <dbReference type="NCBI Taxonomy" id="1037660"/>
    <lineage>
        <taxon>Eukaryota</taxon>
        <taxon>Fungi</taxon>
        <taxon>Dikarya</taxon>
        <taxon>Basidiomycota</taxon>
        <taxon>Ustilaginomycotina</taxon>
        <taxon>Exobasidiomycetes</taxon>
        <taxon>Georgefischeriales</taxon>
        <taxon>Tilletiariaceae</taxon>
        <taxon>Tilletiaria</taxon>
    </lineage>
</organism>
<feature type="transmembrane region" description="Helical" evidence="1">
    <location>
        <begin position="151"/>
        <end position="171"/>
    </location>
</feature>
<reference evidence="3 4" key="1">
    <citation type="submission" date="2014-05" db="EMBL/GenBank/DDBJ databases">
        <title>Draft genome sequence of a rare smut relative, Tilletiaria anomala UBC 951.</title>
        <authorList>
            <consortium name="DOE Joint Genome Institute"/>
            <person name="Toome M."/>
            <person name="Kuo A."/>
            <person name="Henrissat B."/>
            <person name="Lipzen A."/>
            <person name="Tritt A."/>
            <person name="Yoshinaga Y."/>
            <person name="Zane M."/>
            <person name="Barry K."/>
            <person name="Grigoriev I.V."/>
            <person name="Spatafora J.W."/>
            <person name="Aimea M.C."/>
        </authorList>
    </citation>
    <scope>NUCLEOTIDE SEQUENCE [LARGE SCALE GENOMIC DNA]</scope>
    <source>
        <strain evidence="3 4">UBC 951</strain>
    </source>
</reference>
<name>A0A066W3F2_TILAU</name>
<feature type="domain" description="DUF6533" evidence="2">
    <location>
        <begin position="86"/>
        <end position="130"/>
    </location>
</feature>
<dbReference type="InParanoid" id="A0A066W3F2"/>
<evidence type="ECO:0000313" key="4">
    <source>
        <dbReference type="Proteomes" id="UP000027361"/>
    </source>
</evidence>
<feature type="transmembrane region" description="Helical" evidence="1">
    <location>
        <begin position="228"/>
        <end position="247"/>
    </location>
</feature>
<proteinExistence type="predicted"/>